<keyword evidence="7" id="KW-1185">Reference proteome</keyword>
<dbReference type="Gene3D" id="2.30.38.10">
    <property type="entry name" value="Luciferase, Domain 3"/>
    <property type="match status" value="1"/>
</dbReference>
<dbReference type="Gene3D" id="3.30.559.10">
    <property type="entry name" value="Chloramphenicol acetyltransferase-like domain"/>
    <property type="match status" value="2"/>
</dbReference>
<name>A0ABW4ZUI2_9BACL</name>
<comment type="cofactor">
    <cofactor evidence="1">
        <name>pantetheine 4'-phosphate</name>
        <dbReference type="ChEBI" id="CHEBI:47942"/>
    </cofactor>
</comment>
<dbReference type="CDD" id="cd19531">
    <property type="entry name" value="LCL_NRPS-like"/>
    <property type="match status" value="2"/>
</dbReference>
<dbReference type="InterPro" id="IPR010071">
    <property type="entry name" value="AA_adenyl_dom"/>
</dbReference>
<evidence type="ECO:0000313" key="6">
    <source>
        <dbReference type="EMBL" id="MFD2169309.1"/>
    </source>
</evidence>
<dbReference type="InterPro" id="IPR020806">
    <property type="entry name" value="PKS_PP-bd"/>
</dbReference>
<proteinExistence type="inferred from homology"/>
<comment type="similarity">
    <text evidence="2">Belongs to the ATP-dependent AMP-binding enzyme family.</text>
</comment>
<dbReference type="Gene3D" id="3.40.50.980">
    <property type="match status" value="2"/>
</dbReference>
<dbReference type="Pfam" id="PF00550">
    <property type="entry name" value="PP-binding"/>
    <property type="match status" value="2"/>
</dbReference>
<organism evidence="6 7">
    <name type="scientific">Tumebacillus lipolyticus</name>
    <dbReference type="NCBI Taxonomy" id="1280370"/>
    <lineage>
        <taxon>Bacteria</taxon>
        <taxon>Bacillati</taxon>
        <taxon>Bacillota</taxon>
        <taxon>Bacilli</taxon>
        <taxon>Bacillales</taxon>
        <taxon>Alicyclobacillaceae</taxon>
        <taxon>Tumebacillus</taxon>
    </lineage>
</organism>
<dbReference type="InterPro" id="IPR000873">
    <property type="entry name" value="AMP-dep_synth/lig_dom"/>
</dbReference>
<keyword evidence="4" id="KW-0597">Phosphoprotein</keyword>
<dbReference type="InterPro" id="IPR045851">
    <property type="entry name" value="AMP-bd_C_sf"/>
</dbReference>
<dbReference type="SUPFAM" id="SSF56801">
    <property type="entry name" value="Acetyl-CoA synthetase-like"/>
    <property type="match status" value="1"/>
</dbReference>
<dbReference type="EMBL" id="JBHUIO010000002">
    <property type="protein sequence ID" value="MFD2169309.1"/>
    <property type="molecule type" value="Genomic_DNA"/>
</dbReference>
<dbReference type="InterPro" id="IPR001242">
    <property type="entry name" value="Condensation_dom"/>
</dbReference>
<dbReference type="NCBIfam" id="TIGR01733">
    <property type="entry name" value="AA-adenyl-dom"/>
    <property type="match status" value="1"/>
</dbReference>
<sequence>MSVYAFPASYAQRRLWFLDQLTPGNAAYHMPFALRMSGELDANALDRALLEIVRRHETLRTTFREVDGRPMQIVREQVDWSLSRVDLQQQPQTEREQQVAELIRAECERPFRLEQELSFRATLFQLQPNEHVLLFVLHHIVSDGWSNGLIARELSALYGQYASGEESALPPLELQYVEFATYQQEWMEGEECQEQLAFWQQALDGHKFYLPLPTDHQRPAHPSGRGGAVSFALPVDLTAALRQVAQREGATMFMMLLTAFNVLLARYSGERDVLVGTPVAGRTLEEVESIVGLFVNSVVIRTQLPDELSFAALLQDVRRTALTVYANQELPFERLVEELQPTRDLSVSPVFQVMFSLQSDAGQQLVLPGLVTEEVELARHRAKFDLLLDVTEKGGQLHCLLEYSADLYEQETVERMAGHFTTLLYGIAEAPDTGWQQLPGEEVPVGLVRHELRQARAEAREYAAPQTPVQERIAAIFAELLRVERVGIHDDFFERGGHSLLGAQAMSRIRSSFGVQLPLDVLFESPRVADLALQVENLMHTSSASQAQPIVTVPRDEDLALSFAQQRLYVMDQIMSDKTAYNMPYAVRLTGLLDVDALERSIEQIVSRHEALRTTFLERDGQPMQSIAPAAWKRLTLIDLSGLPEAEKGGELKRLVQEEAERPFDLQKGPLMRALLVKRSAVEHVLMLSFHHIVFDGWSAGVFIRELTALYAGGELPSLPVQYADYAAWQREWLTGAVLQEQLDYWKGQLGGELPLLELPTDRPRPPVQTYRGALAHFEMDQALTADLKAFSHQQHASLFMTLISGFAALLHRYSGQEDLCVGTPIAGRNREELEAMIGFFVNTLVLRCDLSGDVNFTELVAQMRQTSLRAYAHQDVPFEMLVKELQPERNVSASPLFQAMFVLQNAHLETVKLPEIVLEPLEQESTTSKFDLLLSMAEAEDRLVGTWEYNTDLFDESTVRQMIGHFQTLLRAAMDEPSLPIGAIDLLSTAERAEAVIGSIGEEQEIRLVQVMVEEQVAKTPERIALMFDQRSLTYREVNEEANRLARYLQTIGAGPDVPIGISMERSPEMIIVLLAILKAGSCYVPLDPQYPRERLERIVQESGLSILVTNMSGREWEASVATVVDVERDHRLWDTVAADNLPLTVTADHLAYVLYTSGSTGVPKGVAMRGGAVVHLIGWQKGDSRAPEGRTLQFTSLNFDVSFQEIFSTLSAGGTLVLLSDAERKNLSLLPSIVRDMRVERMFMPFVVLQHVLEVAVEKGMHLPELQEVMTAGEQLQITPKVRAFFDRHPHCVLYNQYGPTETHVVTSLRLEGNTERWPQLPSLGYPIPGVILLILDAQMRPVPLGVKGELFIGGRTLAVGYLQRDDLTAQRFVDSEYGRLYKTGDLARQLPDGTVEFLGRLDDQVKIRGFRIELGEVESALSSHPDVREAVVTPRDDMPGGRRLAAYVVPQEGATSGAAQWRSFLRDKLPDYMVPSAFMALASLPLMPNGKVDRKSLPSPVTTLESDEGYQAPQNEIERQLVGVWSDLLRIEQVGIHDNFFDLGGDSMLILQLHKRLSEQFPDQEVTVVELFRHPTIHTLATFLAQTTTEQPSFEQVETRVEKQKEMLERRKQMMKGRRS</sequence>
<evidence type="ECO:0000259" key="5">
    <source>
        <dbReference type="PROSITE" id="PS50075"/>
    </source>
</evidence>
<dbReference type="InterPro" id="IPR036736">
    <property type="entry name" value="ACP-like_sf"/>
</dbReference>
<comment type="caution">
    <text evidence="6">The sequence shown here is derived from an EMBL/GenBank/DDBJ whole genome shotgun (WGS) entry which is preliminary data.</text>
</comment>
<dbReference type="PANTHER" id="PTHR45527">
    <property type="entry name" value="NONRIBOSOMAL PEPTIDE SYNTHETASE"/>
    <property type="match status" value="1"/>
</dbReference>
<dbReference type="RefSeq" id="WP_386044354.1">
    <property type="nucleotide sequence ID" value="NZ_JBHUIO010000002.1"/>
</dbReference>
<gene>
    <name evidence="6" type="ORF">ACFSOY_04645</name>
</gene>
<dbReference type="PANTHER" id="PTHR45527:SF1">
    <property type="entry name" value="FATTY ACID SYNTHASE"/>
    <property type="match status" value="1"/>
</dbReference>
<dbReference type="SUPFAM" id="SSF47336">
    <property type="entry name" value="ACP-like"/>
    <property type="match status" value="2"/>
</dbReference>
<dbReference type="Pfam" id="PF13193">
    <property type="entry name" value="AMP-binding_C"/>
    <property type="match status" value="1"/>
</dbReference>
<keyword evidence="3" id="KW-0596">Phosphopantetheine</keyword>
<dbReference type="InterPro" id="IPR023213">
    <property type="entry name" value="CAT-like_dom_sf"/>
</dbReference>
<dbReference type="PROSITE" id="PS00455">
    <property type="entry name" value="AMP_BINDING"/>
    <property type="match status" value="1"/>
</dbReference>
<dbReference type="PROSITE" id="PS50075">
    <property type="entry name" value="CARRIER"/>
    <property type="match status" value="2"/>
</dbReference>
<dbReference type="CDD" id="cd17651">
    <property type="entry name" value="A_NRPS_VisG_like"/>
    <property type="match status" value="1"/>
</dbReference>
<dbReference type="InterPro" id="IPR020845">
    <property type="entry name" value="AMP-binding_CS"/>
</dbReference>
<feature type="domain" description="Carrier" evidence="5">
    <location>
        <begin position="1515"/>
        <end position="1591"/>
    </location>
</feature>
<dbReference type="Pfam" id="PF00501">
    <property type="entry name" value="AMP-binding"/>
    <property type="match status" value="1"/>
</dbReference>
<reference evidence="7" key="1">
    <citation type="journal article" date="2019" name="Int. J. Syst. Evol. Microbiol.">
        <title>The Global Catalogue of Microorganisms (GCM) 10K type strain sequencing project: providing services to taxonomists for standard genome sequencing and annotation.</title>
        <authorList>
            <consortium name="The Broad Institute Genomics Platform"/>
            <consortium name="The Broad Institute Genome Sequencing Center for Infectious Disease"/>
            <person name="Wu L."/>
            <person name="Ma J."/>
        </authorList>
    </citation>
    <scope>NUCLEOTIDE SEQUENCE [LARGE SCALE GENOMIC DNA]</scope>
    <source>
        <strain evidence="7">CGMCC 1.13574</strain>
    </source>
</reference>
<dbReference type="InterPro" id="IPR009081">
    <property type="entry name" value="PP-bd_ACP"/>
</dbReference>
<dbReference type="SUPFAM" id="SSF52777">
    <property type="entry name" value="CoA-dependent acyltransferases"/>
    <property type="match status" value="4"/>
</dbReference>
<dbReference type="Proteomes" id="UP001597343">
    <property type="component" value="Unassembled WGS sequence"/>
</dbReference>
<evidence type="ECO:0000256" key="1">
    <source>
        <dbReference type="ARBA" id="ARBA00001957"/>
    </source>
</evidence>
<dbReference type="Gene3D" id="3.30.300.30">
    <property type="match status" value="1"/>
</dbReference>
<feature type="domain" description="Carrier" evidence="5">
    <location>
        <begin position="464"/>
        <end position="539"/>
    </location>
</feature>
<dbReference type="SMART" id="SM00823">
    <property type="entry name" value="PKS_PP"/>
    <property type="match status" value="2"/>
</dbReference>
<accession>A0ABW4ZUI2</accession>
<evidence type="ECO:0000256" key="2">
    <source>
        <dbReference type="ARBA" id="ARBA00006432"/>
    </source>
</evidence>
<dbReference type="Gene3D" id="3.30.559.30">
    <property type="entry name" value="Nonribosomal peptide synthetase, condensation domain"/>
    <property type="match status" value="2"/>
</dbReference>
<dbReference type="Pfam" id="PF00668">
    <property type="entry name" value="Condensation"/>
    <property type="match status" value="2"/>
</dbReference>
<protein>
    <submittedName>
        <fullName evidence="6">Amino acid adenylation domain-containing protein</fullName>
    </submittedName>
</protein>
<evidence type="ECO:0000256" key="3">
    <source>
        <dbReference type="ARBA" id="ARBA00022450"/>
    </source>
</evidence>
<evidence type="ECO:0000313" key="7">
    <source>
        <dbReference type="Proteomes" id="UP001597343"/>
    </source>
</evidence>
<dbReference type="Gene3D" id="1.10.1200.10">
    <property type="entry name" value="ACP-like"/>
    <property type="match status" value="2"/>
</dbReference>
<evidence type="ECO:0000256" key="4">
    <source>
        <dbReference type="ARBA" id="ARBA00022553"/>
    </source>
</evidence>
<dbReference type="InterPro" id="IPR025110">
    <property type="entry name" value="AMP-bd_C"/>
</dbReference>